<dbReference type="InterPro" id="IPR011990">
    <property type="entry name" value="TPR-like_helical_dom_sf"/>
</dbReference>
<sequence>MPHDEPILLQAVRPISKKKLDTPTTVATPAPTVYIDCHLDPNTQKNVVMWDDIRLVFADALYIRHKARAIPFLRGTDMMFLQPQRIVAMPDVTLDIVVDEPLTFTVAAVPQVSLQMTAQDSEKETLAQDETSIQKEGSANSITAANIPKIKTPTAQRNPEYGLVEAAMQNYNHIDNPAFGPQPRAPQYIPTSDDDSSNDDESVVSRALILEQPAGGGRSTDIKPPQAPQDHTAAAGVTVISPIVMKATLGDANSQVDLGTMHKFGDGVEQDYEAARYWYLKAAKQGDASAQCNIGDLYRLGLGVEFNHSTALSWYLKAVDQGDASGQCNLGRMYQYGLAVEVDYAVAMDWYRKSADQGHAIAQSRIADLYFHGLGVPMDYSKTMEWLLLAASQDLPVAYFNVGLMHFYGIGVVIDKDVALGWFHKATAHSDTDAWAQICMSFLYLGAIGGRPQDYSKAREWALKSAHQGLPEAYIGIANLYFYGYGVPKDYTEAMIWYRIAANQHHPEAQYNIGRMHRNGHGVPKDSSIAKKWYSKAARQMNQEAQEGLDKLQ</sequence>
<dbReference type="Pfam" id="PF08238">
    <property type="entry name" value="Sel1"/>
    <property type="match status" value="8"/>
</dbReference>
<keyword evidence="4" id="KW-1185">Reference proteome</keyword>
<evidence type="ECO:0000313" key="3">
    <source>
        <dbReference type="EMBL" id="KAG0278534.1"/>
    </source>
</evidence>
<dbReference type="InterPro" id="IPR006597">
    <property type="entry name" value="Sel1-like"/>
</dbReference>
<dbReference type="PANTHER" id="PTHR11102">
    <property type="entry name" value="SEL-1-LIKE PROTEIN"/>
    <property type="match status" value="1"/>
</dbReference>
<protein>
    <recommendedName>
        <fullName evidence="5">HCP-like protein</fullName>
    </recommendedName>
</protein>
<dbReference type="SUPFAM" id="SSF81901">
    <property type="entry name" value="HCP-like"/>
    <property type="match status" value="2"/>
</dbReference>
<dbReference type="PANTHER" id="PTHR11102:SF160">
    <property type="entry name" value="ERAD-ASSOCIATED E3 UBIQUITIN-PROTEIN LIGASE COMPONENT HRD3"/>
    <property type="match status" value="1"/>
</dbReference>
<evidence type="ECO:0000313" key="4">
    <source>
        <dbReference type="Proteomes" id="UP001194580"/>
    </source>
</evidence>
<evidence type="ECO:0000256" key="2">
    <source>
        <dbReference type="SAM" id="MobiDB-lite"/>
    </source>
</evidence>
<name>A0AAD4DHW3_9FUNG</name>
<feature type="compositionally biased region" description="Acidic residues" evidence="2">
    <location>
        <begin position="192"/>
        <end position="202"/>
    </location>
</feature>
<gene>
    <name evidence="3" type="ORF">BGZ95_003757</name>
</gene>
<accession>A0AAD4DHW3</accession>
<dbReference type="Gene3D" id="1.25.40.10">
    <property type="entry name" value="Tetratricopeptide repeat domain"/>
    <property type="match status" value="3"/>
</dbReference>
<dbReference type="AlphaFoldDB" id="A0AAD4DHW3"/>
<feature type="region of interest" description="Disordered" evidence="2">
    <location>
        <begin position="174"/>
        <end position="232"/>
    </location>
</feature>
<dbReference type="EMBL" id="JAAAIL010000188">
    <property type="protein sequence ID" value="KAG0278534.1"/>
    <property type="molecule type" value="Genomic_DNA"/>
</dbReference>
<comment type="caution">
    <text evidence="3">The sequence shown here is derived from an EMBL/GenBank/DDBJ whole genome shotgun (WGS) entry which is preliminary data.</text>
</comment>
<evidence type="ECO:0008006" key="5">
    <source>
        <dbReference type="Google" id="ProtNLM"/>
    </source>
</evidence>
<dbReference type="Proteomes" id="UP001194580">
    <property type="component" value="Unassembled WGS sequence"/>
</dbReference>
<proteinExistence type="inferred from homology"/>
<organism evidence="3 4">
    <name type="scientific">Linnemannia exigua</name>
    <dbReference type="NCBI Taxonomy" id="604196"/>
    <lineage>
        <taxon>Eukaryota</taxon>
        <taxon>Fungi</taxon>
        <taxon>Fungi incertae sedis</taxon>
        <taxon>Mucoromycota</taxon>
        <taxon>Mortierellomycotina</taxon>
        <taxon>Mortierellomycetes</taxon>
        <taxon>Mortierellales</taxon>
        <taxon>Mortierellaceae</taxon>
        <taxon>Linnemannia</taxon>
    </lineage>
</organism>
<dbReference type="SMART" id="SM00671">
    <property type="entry name" value="SEL1"/>
    <property type="match status" value="8"/>
</dbReference>
<comment type="similarity">
    <text evidence="1">Belongs to the sel-1 family.</text>
</comment>
<reference evidence="3" key="1">
    <citation type="journal article" date="2020" name="Fungal Divers.">
        <title>Resolving the Mortierellaceae phylogeny through synthesis of multi-gene phylogenetics and phylogenomics.</title>
        <authorList>
            <person name="Vandepol N."/>
            <person name="Liber J."/>
            <person name="Desiro A."/>
            <person name="Na H."/>
            <person name="Kennedy M."/>
            <person name="Barry K."/>
            <person name="Grigoriev I.V."/>
            <person name="Miller A.N."/>
            <person name="O'Donnell K."/>
            <person name="Stajich J.E."/>
            <person name="Bonito G."/>
        </authorList>
    </citation>
    <scope>NUCLEOTIDE SEQUENCE</scope>
    <source>
        <strain evidence="3">NRRL 28262</strain>
    </source>
</reference>
<evidence type="ECO:0000256" key="1">
    <source>
        <dbReference type="ARBA" id="ARBA00038101"/>
    </source>
</evidence>
<dbReference type="InterPro" id="IPR050767">
    <property type="entry name" value="Sel1_AlgK"/>
</dbReference>